<organism evidence="13 14">
    <name type="scientific">Xenopus laevis</name>
    <name type="common">African clawed frog</name>
    <dbReference type="NCBI Taxonomy" id="8355"/>
    <lineage>
        <taxon>Eukaryota</taxon>
        <taxon>Metazoa</taxon>
        <taxon>Chordata</taxon>
        <taxon>Craniata</taxon>
        <taxon>Vertebrata</taxon>
        <taxon>Euteleostomi</taxon>
        <taxon>Amphibia</taxon>
        <taxon>Batrachia</taxon>
        <taxon>Anura</taxon>
        <taxon>Pipoidea</taxon>
        <taxon>Pipidae</taxon>
        <taxon>Xenopodinae</taxon>
        <taxon>Xenopus</taxon>
        <taxon>Xenopus</taxon>
    </lineage>
</organism>
<evidence type="ECO:0000313" key="14">
    <source>
        <dbReference type="Proteomes" id="UP000694892"/>
    </source>
</evidence>
<evidence type="ECO:0000256" key="7">
    <source>
        <dbReference type="ARBA" id="ARBA00023030"/>
    </source>
</evidence>
<keyword evidence="3" id="KW-0217">Developmental protein</keyword>
<keyword evidence="7 10" id="KW-0339">Growth factor</keyword>
<keyword evidence="5" id="KW-0165">Cleavage on pair of basic residues</keyword>
<dbReference type="GO" id="GO:0005125">
    <property type="term" value="F:cytokine activity"/>
    <property type="evidence" value="ECO:0007669"/>
    <property type="project" value="TreeGrafter"/>
</dbReference>
<dbReference type="OrthoDB" id="5949851at2759"/>
<dbReference type="KEGG" id="xla:734176"/>
<dbReference type="SUPFAM" id="SSF57501">
    <property type="entry name" value="Cystine-knot cytokines"/>
    <property type="match status" value="1"/>
</dbReference>
<dbReference type="InterPro" id="IPR001839">
    <property type="entry name" value="TGF-b_C"/>
</dbReference>
<evidence type="ECO:0000256" key="4">
    <source>
        <dbReference type="ARBA" id="ARBA00022525"/>
    </source>
</evidence>
<dbReference type="GO" id="GO:0008083">
    <property type="term" value="F:growth factor activity"/>
    <property type="evidence" value="ECO:0007669"/>
    <property type="project" value="UniProtKB-KW"/>
</dbReference>
<dbReference type="Gene3D" id="2.10.90.10">
    <property type="entry name" value="Cystine-knot cytokines"/>
    <property type="match status" value="1"/>
</dbReference>
<accession>A0A974D7A1</accession>
<evidence type="ECO:0000256" key="5">
    <source>
        <dbReference type="ARBA" id="ARBA00022685"/>
    </source>
</evidence>
<feature type="domain" description="TGF-beta family profile" evidence="12">
    <location>
        <begin position="251"/>
        <end position="379"/>
    </location>
</feature>
<dbReference type="OMA" id="WILHFEV"/>
<dbReference type="Pfam" id="PF00019">
    <property type="entry name" value="TGF_beta"/>
    <property type="match status" value="1"/>
</dbReference>
<dbReference type="SMART" id="SM00204">
    <property type="entry name" value="TGFB"/>
    <property type="match status" value="1"/>
</dbReference>
<evidence type="ECO:0000256" key="10">
    <source>
        <dbReference type="RuleBase" id="RU000354"/>
    </source>
</evidence>
<dbReference type="PANTHER" id="PTHR11848">
    <property type="entry name" value="TGF-BETA FAMILY"/>
    <property type="match status" value="1"/>
</dbReference>
<dbReference type="CDD" id="cd13759">
    <property type="entry name" value="TGF_beta_NODAL"/>
    <property type="match status" value="1"/>
</dbReference>
<dbReference type="PANTHER" id="PTHR11848:SF306">
    <property type="entry name" value="NODAL HOMOLOG 2-A"/>
    <property type="match status" value="1"/>
</dbReference>
<evidence type="ECO:0000256" key="11">
    <source>
        <dbReference type="SAM" id="SignalP"/>
    </source>
</evidence>
<keyword evidence="9" id="KW-0325">Glycoprotein</keyword>
<dbReference type="Gene3D" id="2.60.120.970">
    <property type="match status" value="1"/>
</dbReference>
<gene>
    <name evidence="13" type="ORF">XELAEV_18020157mg</name>
</gene>
<keyword evidence="8" id="KW-1015">Disulfide bond</keyword>
<evidence type="ECO:0000256" key="1">
    <source>
        <dbReference type="ARBA" id="ARBA00004613"/>
    </source>
</evidence>
<dbReference type="GO" id="GO:0005615">
    <property type="term" value="C:extracellular space"/>
    <property type="evidence" value="ECO:0007669"/>
    <property type="project" value="TreeGrafter"/>
</dbReference>
<dbReference type="EMBL" id="CM004471">
    <property type="protein sequence ID" value="OCT86473.1"/>
    <property type="molecule type" value="Genomic_DNA"/>
</dbReference>
<keyword evidence="6 11" id="KW-0732">Signal</keyword>
<comment type="subcellular location">
    <subcellularLocation>
        <location evidence="1">Secreted</location>
    </subcellularLocation>
</comment>
<dbReference type="FunFam" id="2.10.90.10:FF:000026">
    <property type="entry name" value="Nodal homolog 3-A"/>
    <property type="match status" value="1"/>
</dbReference>
<dbReference type="InterPro" id="IPR017948">
    <property type="entry name" value="TGFb_CS"/>
</dbReference>
<dbReference type="PROSITE" id="PS51362">
    <property type="entry name" value="TGF_BETA_2"/>
    <property type="match status" value="1"/>
</dbReference>
<evidence type="ECO:0000256" key="2">
    <source>
        <dbReference type="ARBA" id="ARBA00006656"/>
    </source>
</evidence>
<dbReference type="Pfam" id="PF00688">
    <property type="entry name" value="TGFb_propeptide"/>
    <property type="match status" value="1"/>
</dbReference>
<name>A0A974D7A1_XENLA</name>
<evidence type="ECO:0000256" key="3">
    <source>
        <dbReference type="ARBA" id="ARBA00022473"/>
    </source>
</evidence>
<dbReference type="InterPro" id="IPR029034">
    <property type="entry name" value="Cystine-knot_cytokine"/>
</dbReference>
<dbReference type="PROSITE" id="PS00250">
    <property type="entry name" value="TGF_BETA_1"/>
    <property type="match status" value="1"/>
</dbReference>
<comment type="similarity">
    <text evidence="2 10">Belongs to the TGF-beta family.</text>
</comment>
<feature type="signal peptide" evidence="11">
    <location>
        <begin position="1"/>
        <end position="18"/>
    </location>
</feature>
<evidence type="ECO:0000259" key="12">
    <source>
        <dbReference type="PROSITE" id="PS51362"/>
    </source>
</evidence>
<feature type="chain" id="PRO_5037725326" description="TGF-beta family profile domain-containing protein" evidence="11">
    <location>
        <begin position="19"/>
        <end position="379"/>
    </location>
</feature>
<dbReference type="AlphaFoldDB" id="A0A974D7A1"/>
<dbReference type="Proteomes" id="UP000694892">
    <property type="component" value="Chromosome 3S"/>
</dbReference>
<evidence type="ECO:0000256" key="6">
    <source>
        <dbReference type="ARBA" id="ARBA00022729"/>
    </source>
</evidence>
<protein>
    <recommendedName>
        <fullName evidence="12">TGF-beta family profile domain-containing protein</fullName>
    </recommendedName>
</protein>
<keyword evidence="4" id="KW-0964">Secreted</keyword>
<sequence length="379" mass="43016">MALMSIVISITIFSLVQGIPTPVLTGSKVALRASTSIYGSRHPQNMKYPLYMMELYQTLIMGNATDLSVLEHPALQESDAVLSIISKSCVEVDNRWALSFDMSSISSSNELNLAELRIHIPSFEKSHSVTVEIYHTKDLHENFFLGSFQYDSSVEQGSSRKVFNITKMMQNYLQHRDHFESEGYLRAKDMSKTGKKISCTNVVAERVILVVFAKDIPSANLTGSHQSLIKTVESSKYVKIEEGSSFPGTRRHKRNRNVQHSIMRNKFLSRPKDNGKPLCRRVDMIVDFDKIGWGQHIIYPKKFNAFRCEGSCPVPLNESFKPTNHAYIKSLVKLYDSDRVECNSCVPVKMSPLSMLMYEDNEVVLKHHEDMIVEDCGCN</sequence>
<dbReference type="InterPro" id="IPR015615">
    <property type="entry name" value="TGF-beta-rel"/>
</dbReference>
<proteinExistence type="inferred from homology"/>
<evidence type="ECO:0000256" key="8">
    <source>
        <dbReference type="ARBA" id="ARBA00023157"/>
    </source>
</evidence>
<evidence type="ECO:0000313" key="13">
    <source>
        <dbReference type="EMBL" id="OCT86473.1"/>
    </source>
</evidence>
<reference evidence="14" key="1">
    <citation type="journal article" date="2016" name="Nature">
        <title>Genome evolution in the allotetraploid frog Xenopus laevis.</title>
        <authorList>
            <person name="Session A.M."/>
            <person name="Uno Y."/>
            <person name="Kwon T."/>
            <person name="Chapman J.A."/>
            <person name="Toyoda A."/>
            <person name="Takahashi S."/>
            <person name="Fukui A."/>
            <person name="Hikosaka A."/>
            <person name="Suzuki A."/>
            <person name="Kondo M."/>
            <person name="van Heeringen S.J."/>
            <person name="Quigley I."/>
            <person name="Heinz S."/>
            <person name="Ogino H."/>
            <person name="Ochi H."/>
            <person name="Hellsten U."/>
            <person name="Lyons J.B."/>
            <person name="Simakov O."/>
            <person name="Putnam N."/>
            <person name="Stites J."/>
            <person name="Kuroki Y."/>
            <person name="Tanaka T."/>
            <person name="Michiue T."/>
            <person name="Watanabe M."/>
            <person name="Bogdanovic O."/>
            <person name="Lister R."/>
            <person name="Georgiou G."/>
            <person name="Paranjpe S.S."/>
            <person name="van Kruijsbergen I."/>
            <person name="Shu S."/>
            <person name="Carlson J."/>
            <person name="Kinoshita T."/>
            <person name="Ohta Y."/>
            <person name="Mawaribuchi S."/>
            <person name="Jenkins J."/>
            <person name="Grimwood J."/>
            <person name="Schmutz J."/>
            <person name="Mitros T."/>
            <person name="Mozaffari S.V."/>
            <person name="Suzuki Y."/>
            <person name="Haramoto Y."/>
            <person name="Yamamoto T.S."/>
            <person name="Takagi C."/>
            <person name="Heald R."/>
            <person name="Miller K."/>
            <person name="Haudenschild C."/>
            <person name="Kitzman J."/>
            <person name="Nakayama T."/>
            <person name="Izutsu Y."/>
            <person name="Robert J."/>
            <person name="Fortriede J."/>
            <person name="Burns K."/>
            <person name="Lotay V."/>
            <person name="Karimi K."/>
            <person name="Yasuoka Y."/>
            <person name="Dichmann D.S."/>
            <person name="Flajnik M.F."/>
            <person name="Houston D.W."/>
            <person name="Shendure J."/>
            <person name="DuPasquier L."/>
            <person name="Vize P.D."/>
            <person name="Zorn A.M."/>
            <person name="Ito M."/>
            <person name="Marcotte E.M."/>
            <person name="Wallingford J.B."/>
            <person name="Ito Y."/>
            <person name="Asashima M."/>
            <person name="Ueno N."/>
            <person name="Matsuda Y."/>
            <person name="Veenstra G.J."/>
            <person name="Fujiyama A."/>
            <person name="Harland R.M."/>
            <person name="Taira M."/>
            <person name="Rokhsar D.S."/>
        </authorList>
    </citation>
    <scope>NUCLEOTIDE SEQUENCE [LARGE SCALE GENOMIC DNA]</scope>
    <source>
        <strain evidence="14">J</strain>
    </source>
</reference>
<evidence type="ECO:0000256" key="9">
    <source>
        <dbReference type="ARBA" id="ARBA00023180"/>
    </source>
</evidence>
<dbReference type="InterPro" id="IPR001111">
    <property type="entry name" value="TGF-b_propeptide"/>
</dbReference>